<name>A0A1I7GBR0_9BACT</name>
<keyword evidence="4" id="KW-1185">Reference proteome</keyword>
<evidence type="ECO:0000256" key="2">
    <source>
        <dbReference type="ARBA" id="ARBA00022679"/>
    </source>
</evidence>
<evidence type="ECO:0000313" key="3">
    <source>
        <dbReference type="EMBL" id="SFU45899.1"/>
    </source>
</evidence>
<dbReference type="PANTHER" id="PTHR12526:SF629">
    <property type="entry name" value="TEICHURONIC ACID BIOSYNTHESIS GLYCOSYLTRANSFERASE TUAH-RELATED"/>
    <property type="match status" value="1"/>
</dbReference>
<keyword evidence="2 3" id="KW-0808">Transferase</keyword>
<sequence length="363" mass="41434">MIGNSKLGGLERRYSKAFAKLQEKNHNSFLVVNQDLYNGLLQHSIISSSTPNIFIVKQKTSFKSFKTPLKFQLFAAFEILKIVLKHRINNLHLVQTQILISSILTLFPVKNKIITFAHTDFDPGYERGLKRLLLKFVLARVNRIDFLSNDIKNKYLKKYPLLSDQTENLVTPCSYIDYEKFIPGEKHKTIISLSRLDPIKNTKLLVEAIHIIINERKLSLDGYKCLILGDGPCKEELEELIKRYSIGKYVELGYAFNPVDYLKHSTIFVSIQQTNNYPSQSLIEAMACENAVIASDVGETRLLVDEQNGVLVELNSEIIADAILSLIQNPVLLDLLRLNSRSKVLCTHTIENFLGYLVNSLYR</sequence>
<dbReference type="GO" id="GO:0016757">
    <property type="term" value="F:glycosyltransferase activity"/>
    <property type="evidence" value="ECO:0007669"/>
    <property type="project" value="UniProtKB-KW"/>
</dbReference>
<keyword evidence="1" id="KW-0328">Glycosyltransferase</keyword>
<dbReference type="AlphaFoldDB" id="A0A1I7GBR0"/>
<dbReference type="STRING" id="388950.GCA_001611675_04034"/>
<gene>
    <name evidence="3" type="ORF">SAMN04487941_0897</name>
</gene>
<protein>
    <submittedName>
        <fullName evidence="3">Glycosyltransferase involved in cell wall bisynthesis</fullName>
    </submittedName>
</protein>
<evidence type="ECO:0000313" key="4">
    <source>
        <dbReference type="Proteomes" id="UP000182491"/>
    </source>
</evidence>
<organism evidence="3 4">
    <name type="scientific">Pontibacter akesuensis</name>
    <dbReference type="NCBI Taxonomy" id="388950"/>
    <lineage>
        <taxon>Bacteria</taxon>
        <taxon>Pseudomonadati</taxon>
        <taxon>Bacteroidota</taxon>
        <taxon>Cytophagia</taxon>
        <taxon>Cytophagales</taxon>
        <taxon>Hymenobacteraceae</taxon>
        <taxon>Pontibacter</taxon>
    </lineage>
</organism>
<proteinExistence type="predicted"/>
<evidence type="ECO:0000256" key="1">
    <source>
        <dbReference type="ARBA" id="ARBA00022676"/>
    </source>
</evidence>
<dbReference type="EMBL" id="FPCA01000001">
    <property type="protein sequence ID" value="SFU45899.1"/>
    <property type="molecule type" value="Genomic_DNA"/>
</dbReference>
<accession>A0A1I7GBR0</accession>
<dbReference type="Proteomes" id="UP000182491">
    <property type="component" value="Unassembled WGS sequence"/>
</dbReference>
<dbReference type="Gene3D" id="3.40.50.2000">
    <property type="entry name" value="Glycogen Phosphorylase B"/>
    <property type="match status" value="2"/>
</dbReference>
<reference evidence="4" key="1">
    <citation type="submission" date="2016-10" db="EMBL/GenBank/DDBJ databases">
        <authorList>
            <person name="Varghese N."/>
        </authorList>
    </citation>
    <scope>NUCLEOTIDE SEQUENCE [LARGE SCALE GENOMIC DNA]</scope>
    <source>
        <strain evidence="4">DSM 18820</strain>
    </source>
</reference>
<dbReference type="PANTHER" id="PTHR12526">
    <property type="entry name" value="GLYCOSYLTRANSFERASE"/>
    <property type="match status" value="1"/>
</dbReference>
<dbReference type="SUPFAM" id="SSF53756">
    <property type="entry name" value="UDP-Glycosyltransferase/glycogen phosphorylase"/>
    <property type="match status" value="1"/>
</dbReference>
<dbReference type="Pfam" id="PF13692">
    <property type="entry name" value="Glyco_trans_1_4"/>
    <property type="match status" value="1"/>
</dbReference>